<keyword evidence="1" id="KW-1133">Transmembrane helix</keyword>
<organism evidence="2 3">
    <name type="scientific">Calothrix parasitica NIES-267</name>
    <dbReference type="NCBI Taxonomy" id="1973488"/>
    <lineage>
        <taxon>Bacteria</taxon>
        <taxon>Bacillati</taxon>
        <taxon>Cyanobacteriota</taxon>
        <taxon>Cyanophyceae</taxon>
        <taxon>Nostocales</taxon>
        <taxon>Calotrichaceae</taxon>
        <taxon>Calothrix</taxon>
    </lineage>
</organism>
<evidence type="ECO:0000313" key="2">
    <source>
        <dbReference type="EMBL" id="BAY86725.1"/>
    </source>
</evidence>
<accession>A0A1Z4LZR3</accession>
<sequence>MQPFRIVSNTINNNPYYRRFAQNPLVMNWGWLFSFLIISIFNGWMINVSQVDTSILPLDISADRFKQLIVIYFAIFPLAATVYIIFKNTAFLVVSLIGSRAILAVALCYLRYSGSNSLFMGFLGFNLLLFVFVLIFVCKTRGVVVPAFILFFTAVLALIGQGHWAFRIVWYCNLVVTVNKSGRQLRNALDSFDAAMLSLTGIAAVGLAIGWVMGGFSAV</sequence>
<feature type="transmembrane region" description="Helical" evidence="1">
    <location>
        <begin position="68"/>
        <end position="86"/>
    </location>
</feature>
<keyword evidence="1" id="KW-0472">Membrane</keyword>
<feature type="transmembrane region" description="Helical" evidence="1">
    <location>
        <begin position="29"/>
        <end position="47"/>
    </location>
</feature>
<feature type="transmembrane region" description="Helical" evidence="1">
    <location>
        <begin position="143"/>
        <end position="170"/>
    </location>
</feature>
<dbReference type="EMBL" id="AP018227">
    <property type="protein sequence ID" value="BAY86725.1"/>
    <property type="molecule type" value="Genomic_DNA"/>
</dbReference>
<name>A0A1Z4LZR3_9CYAN</name>
<feature type="transmembrane region" description="Helical" evidence="1">
    <location>
        <begin position="117"/>
        <end position="137"/>
    </location>
</feature>
<protein>
    <submittedName>
        <fullName evidence="2">Uncharacterized protein</fullName>
    </submittedName>
</protein>
<evidence type="ECO:0000256" key="1">
    <source>
        <dbReference type="SAM" id="Phobius"/>
    </source>
</evidence>
<dbReference type="AlphaFoldDB" id="A0A1Z4LZR3"/>
<keyword evidence="1" id="KW-0812">Transmembrane</keyword>
<dbReference type="Proteomes" id="UP000218418">
    <property type="component" value="Chromosome"/>
</dbReference>
<evidence type="ECO:0000313" key="3">
    <source>
        <dbReference type="Proteomes" id="UP000218418"/>
    </source>
</evidence>
<feature type="transmembrane region" description="Helical" evidence="1">
    <location>
        <begin position="92"/>
        <end position="110"/>
    </location>
</feature>
<reference evidence="2 3" key="1">
    <citation type="submission" date="2017-06" db="EMBL/GenBank/DDBJ databases">
        <title>Genome sequencing of cyanobaciteial culture collection at National Institute for Environmental Studies (NIES).</title>
        <authorList>
            <person name="Hirose Y."/>
            <person name="Shimura Y."/>
            <person name="Fujisawa T."/>
            <person name="Nakamura Y."/>
            <person name="Kawachi M."/>
        </authorList>
    </citation>
    <scope>NUCLEOTIDE SEQUENCE [LARGE SCALE GENOMIC DNA]</scope>
    <source>
        <strain evidence="2 3">NIES-267</strain>
    </source>
</reference>
<proteinExistence type="predicted"/>
<feature type="transmembrane region" description="Helical" evidence="1">
    <location>
        <begin position="191"/>
        <end position="213"/>
    </location>
</feature>
<gene>
    <name evidence="2" type="ORF">NIES267_62360</name>
</gene>
<keyword evidence="3" id="KW-1185">Reference proteome</keyword>